<feature type="domain" description="GHMP kinase C-terminal" evidence="10">
    <location>
        <begin position="204"/>
        <end position="282"/>
    </location>
</feature>
<gene>
    <name evidence="7" type="primary">thrB</name>
    <name evidence="11" type="ORF">HXA33_19380</name>
</gene>
<comment type="caution">
    <text evidence="11">The sequence shown here is derived from an EMBL/GenBank/DDBJ whole genome shotgun (WGS) entry which is preliminary data.</text>
</comment>
<feature type="domain" description="GHMP kinase N-terminal" evidence="9">
    <location>
        <begin position="61"/>
        <end position="143"/>
    </location>
</feature>
<dbReference type="GO" id="GO:0004413">
    <property type="term" value="F:homoserine kinase activity"/>
    <property type="evidence" value="ECO:0007669"/>
    <property type="project" value="UniProtKB-UniRule"/>
</dbReference>
<dbReference type="InterPro" id="IPR013750">
    <property type="entry name" value="GHMP_kinase_C_dom"/>
</dbReference>
<keyword evidence="6 7" id="KW-0067">ATP-binding</keyword>
<dbReference type="InterPro" id="IPR014721">
    <property type="entry name" value="Ribsml_uS5_D2-typ_fold_subgr"/>
</dbReference>
<dbReference type="PRINTS" id="PR00958">
    <property type="entry name" value="HOMSERKINASE"/>
</dbReference>
<dbReference type="PANTHER" id="PTHR20861">
    <property type="entry name" value="HOMOSERINE/4-DIPHOSPHOCYTIDYL-2-C-METHYL-D-ERYTHRITOL KINASE"/>
    <property type="match status" value="1"/>
</dbReference>
<accession>A0A9Q4B5U1</accession>
<dbReference type="EMBL" id="JABXYM010000002">
    <property type="protein sequence ID" value="MCR6098675.1"/>
    <property type="molecule type" value="Genomic_DNA"/>
</dbReference>
<comment type="pathway">
    <text evidence="7">Amino-acid biosynthesis; L-threonine biosynthesis; L-threonine from L-aspartate: step 4/5.</text>
</comment>
<evidence type="ECO:0000256" key="4">
    <source>
        <dbReference type="ARBA" id="ARBA00022741"/>
    </source>
</evidence>
<organism evidence="11 12">
    <name type="scientific">Salipaludibacillus agaradhaerens</name>
    <name type="common">Bacillus agaradhaerens</name>
    <dbReference type="NCBI Taxonomy" id="76935"/>
    <lineage>
        <taxon>Bacteria</taxon>
        <taxon>Bacillati</taxon>
        <taxon>Bacillota</taxon>
        <taxon>Bacilli</taxon>
        <taxon>Bacillales</taxon>
        <taxon>Bacillaceae</taxon>
    </lineage>
</organism>
<dbReference type="PIRSF" id="PIRSF000676">
    <property type="entry name" value="Homoser_kin"/>
    <property type="match status" value="1"/>
</dbReference>
<comment type="catalytic activity">
    <reaction evidence="7">
        <text>L-homoserine + ATP = O-phospho-L-homoserine + ADP + H(+)</text>
        <dbReference type="Rhea" id="RHEA:13985"/>
        <dbReference type="ChEBI" id="CHEBI:15378"/>
        <dbReference type="ChEBI" id="CHEBI:30616"/>
        <dbReference type="ChEBI" id="CHEBI:57476"/>
        <dbReference type="ChEBI" id="CHEBI:57590"/>
        <dbReference type="ChEBI" id="CHEBI:456216"/>
        <dbReference type="EC" id="2.7.1.39"/>
    </reaction>
</comment>
<proteinExistence type="inferred from homology"/>
<evidence type="ECO:0000313" key="11">
    <source>
        <dbReference type="EMBL" id="MCR6098675.1"/>
    </source>
</evidence>
<evidence type="ECO:0000259" key="9">
    <source>
        <dbReference type="Pfam" id="PF00288"/>
    </source>
</evidence>
<dbReference type="Gene3D" id="3.30.70.890">
    <property type="entry name" value="GHMP kinase, C-terminal domain"/>
    <property type="match status" value="1"/>
</dbReference>
<dbReference type="Proteomes" id="UP001057753">
    <property type="component" value="Unassembled WGS sequence"/>
</dbReference>
<dbReference type="Pfam" id="PF00288">
    <property type="entry name" value="GHMP_kinases_N"/>
    <property type="match status" value="1"/>
</dbReference>
<evidence type="ECO:0000313" key="12">
    <source>
        <dbReference type="Proteomes" id="UP001057753"/>
    </source>
</evidence>
<evidence type="ECO:0000256" key="2">
    <source>
        <dbReference type="ARBA" id="ARBA00022679"/>
    </source>
</evidence>
<dbReference type="InterPro" id="IPR020568">
    <property type="entry name" value="Ribosomal_Su5_D2-typ_SF"/>
</dbReference>
<keyword evidence="4 7" id="KW-0547">Nucleotide-binding</keyword>
<dbReference type="EC" id="2.7.1.39" evidence="7 8"/>
<evidence type="ECO:0000256" key="5">
    <source>
        <dbReference type="ARBA" id="ARBA00022777"/>
    </source>
</evidence>
<keyword evidence="7" id="KW-0963">Cytoplasm</keyword>
<dbReference type="InterPro" id="IPR000870">
    <property type="entry name" value="Homoserine_kinase"/>
</dbReference>
<comment type="function">
    <text evidence="7">Catalyzes the ATP-dependent phosphorylation of L-homoserine to L-homoserine phosphate.</text>
</comment>
<dbReference type="SUPFAM" id="SSF55060">
    <property type="entry name" value="GHMP Kinase, C-terminal domain"/>
    <property type="match status" value="1"/>
</dbReference>
<dbReference type="NCBIfam" id="TIGR00191">
    <property type="entry name" value="thrB"/>
    <property type="match status" value="1"/>
</dbReference>
<evidence type="ECO:0000256" key="7">
    <source>
        <dbReference type="HAMAP-Rule" id="MF_00384"/>
    </source>
</evidence>
<keyword evidence="1 7" id="KW-0028">Amino-acid biosynthesis</keyword>
<evidence type="ECO:0000256" key="6">
    <source>
        <dbReference type="ARBA" id="ARBA00022840"/>
    </source>
</evidence>
<dbReference type="InterPro" id="IPR006204">
    <property type="entry name" value="GHMP_kinase_N_dom"/>
</dbReference>
<comment type="subcellular location">
    <subcellularLocation>
        <location evidence="7">Cytoplasm</location>
    </subcellularLocation>
</comment>
<dbReference type="SUPFAM" id="SSF54211">
    <property type="entry name" value="Ribosomal protein S5 domain 2-like"/>
    <property type="match status" value="1"/>
</dbReference>
<dbReference type="PANTHER" id="PTHR20861:SF1">
    <property type="entry name" value="HOMOSERINE KINASE"/>
    <property type="match status" value="1"/>
</dbReference>
<keyword evidence="12" id="KW-1185">Reference proteome</keyword>
<dbReference type="AlphaFoldDB" id="A0A9Q4B5U1"/>
<name>A0A9Q4B5U1_SALAG</name>
<keyword evidence="3 7" id="KW-0791">Threonine biosynthesis</keyword>
<reference evidence="11" key="1">
    <citation type="submission" date="2020-06" db="EMBL/GenBank/DDBJ databases">
        <title>Insight into the genomes of haloalkaliphilic bacilli from Kenyan soda lakes.</title>
        <authorList>
            <person name="Mwirichia R."/>
            <person name="Villamizar G.C."/>
            <person name="Poehlein A."/>
            <person name="Mugweru J."/>
            <person name="Kipnyargis A."/>
            <person name="Kiplimo D."/>
            <person name="Orwa P."/>
            <person name="Daniel R."/>
        </authorList>
    </citation>
    <scope>NUCLEOTIDE SEQUENCE</scope>
    <source>
        <strain evidence="11">B1096_S55</strain>
    </source>
</reference>
<feature type="binding site" evidence="7">
    <location>
        <begin position="90"/>
        <end position="100"/>
    </location>
    <ligand>
        <name>ATP</name>
        <dbReference type="ChEBI" id="CHEBI:30616"/>
    </ligand>
</feature>
<evidence type="ECO:0000256" key="3">
    <source>
        <dbReference type="ARBA" id="ARBA00022697"/>
    </source>
</evidence>
<dbReference type="Gene3D" id="3.30.230.10">
    <property type="match status" value="1"/>
</dbReference>
<evidence type="ECO:0000256" key="8">
    <source>
        <dbReference type="NCBIfam" id="TIGR00191"/>
    </source>
</evidence>
<keyword evidence="2 7" id="KW-0808">Transferase</keyword>
<dbReference type="GO" id="GO:0005737">
    <property type="term" value="C:cytoplasm"/>
    <property type="evidence" value="ECO:0007669"/>
    <property type="project" value="UniProtKB-SubCell"/>
</dbReference>
<evidence type="ECO:0000256" key="1">
    <source>
        <dbReference type="ARBA" id="ARBA00022605"/>
    </source>
</evidence>
<dbReference type="HAMAP" id="MF_00384">
    <property type="entry name" value="Homoser_kinase"/>
    <property type="match status" value="1"/>
</dbReference>
<dbReference type="GO" id="GO:0005524">
    <property type="term" value="F:ATP binding"/>
    <property type="evidence" value="ECO:0007669"/>
    <property type="project" value="UniProtKB-UniRule"/>
</dbReference>
<evidence type="ECO:0000259" key="10">
    <source>
        <dbReference type="Pfam" id="PF08544"/>
    </source>
</evidence>
<sequence>MTAFVNFSIRVPASTANLGPGFDSIGMALNKYLTLYVTPSDNWAFKTCSDNLDGIPEGKENLIYKIAAWIADEYNKELPQAEVMMESEIPLSRGFGSSATAIVAGIELANQLLALTLSPEEKTRWASIYEGHPDNVAPSIYGGLIIGSHREDDTNIVLAGTPDIDVIALIPDYELSTRESRETLPETLPYKEAVQVSSISNVLVAAILQNNWQLVGRMMMKDLFHLPYRMPYISEWQKAVEMAENLPIYGVTLSGAGPIVLFFAPKGQGKDVQSQVKENFPNHQIDLLTVDAEGVTVTLEAVPSKL</sequence>
<comment type="similarity">
    <text evidence="7">Belongs to the GHMP kinase family. Homoserine kinase subfamily.</text>
</comment>
<dbReference type="GO" id="GO:0009088">
    <property type="term" value="P:threonine biosynthetic process"/>
    <property type="evidence" value="ECO:0007669"/>
    <property type="project" value="UniProtKB-UniRule"/>
</dbReference>
<keyword evidence="5 7" id="KW-0418">Kinase</keyword>
<dbReference type="RefSeq" id="WP_257823066.1">
    <property type="nucleotide sequence ID" value="NZ_JABXYM010000002.1"/>
</dbReference>
<protein>
    <recommendedName>
        <fullName evidence="7 8">Homoserine kinase</fullName>
        <shortName evidence="7">HK</shortName>
        <shortName evidence="7">HSK</shortName>
        <ecNumber evidence="7 8">2.7.1.39</ecNumber>
    </recommendedName>
</protein>
<dbReference type="Pfam" id="PF08544">
    <property type="entry name" value="GHMP_kinases_C"/>
    <property type="match status" value="1"/>
</dbReference>
<dbReference type="InterPro" id="IPR036554">
    <property type="entry name" value="GHMP_kinase_C_sf"/>
</dbReference>